<dbReference type="STRING" id="1803587.GCA_001593825_03576"/>
<accession>A0A1B7W1G7</accession>
<keyword evidence="1 2" id="KW-0472">Membrane</keyword>
<dbReference type="InterPro" id="IPR036737">
    <property type="entry name" value="OmpA-like_sf"/>
</dbReference>
<name>A0A1B7W1G7_APHFL</name>
<evidence type="ECO:0000259" key="3">
    <source>
        <dbReference type="PROSITE" id="PS51123"/>
    </source>
</evidence>
<dbReference type="Proteomes" id="UP000092382">
    <property type="component" value="Unassembled WGS sequence"/>
</dbReference>
<evidence type="ECO:0000313" key="4">
    <source>
        <dbReference type="EMBL" id="OBQ27126.1"/>
    </source>
</evidence>
<dbReference type="PANTHER" id="PTHR30329">
    <property type="entry name" value="STATOR ELEMENT OF FLAGELLAR MOTOR COMPLEX"/>
    <property type="match status" value="1"/>
</dbReference>
<dbReference type="SUPFAM" id="SSF103088">
    <property type="entry name" value="OmpA-like"/>
    <property type="match status" value="1"/>
</dbReference>
<evidence type="ECO:0000256" key="2">
    <source>
        <dbReference type="SAM" id="Phobius"/>
    </source>
</evidence>
<proteinExistence type="predicted"/>
<dbReference type="PANTHER" id="PTHR30329:SF21">
    <property type="entry name" value="LIPOPROTEIN YIAD-RELATED"/>
    <property type="match status" value="1"/>
</dbReference>
<sequence length="218" mass="24672">MFNDVNFNKNHDDQDEESSATYLSIGDLMSGLLMFFALLFITALIQLNEAQKDITRILIGQLEGQLKANNIEASIDPNTGDISLRDSILFDTNSSKLNPQGEKTLQKLIPIYSKVIFETPKVKDQVERVIIEGHTSAYGDNDINMELSLMRAWQVAKYTLYQMPFSNKTHKSQLERKIMVVGRGENDAKTGDLPTDRKVVFRIQFKGQDLGNLNTPKK</sequence>
<dbReference type="Pfam" id="PF00691">
    <property type="entry name" value="OmpA"/>
    <property type="match status" value="1"/>
</dbReference>
<dbReference type="PROSITE" id="PS51123">
    <property type="entry name" value="OMPA_2"/>
    <property type="match status" value="1"/>
</dbReference>
<dbReference type="EMBL" id="LJOY01000003">
    <property type="protein sequence ID" value="OBQ27126.1"/>
    <property type="molecule type" value="Genomic_DNA"/>
</dbReference>
<feature type="domain" description="OmpA-like" evidence="3">
    <location>
        <begin position="77"/>
        <end position="207"/>
    </location>
</feature>
<comment type="caution">
    <text evidence="4">The sequence shown here is derived from an EMBL/GenBank/DDBJ whole genome shotgun (WGS) entry which is preliminary data.</text>
</comment>
<dbReference type="InterPro" id="IPR050330">
    <property type="entry name" value="Bact_OuterMem_StrucFunc"/>
</dbReference>
<feature type="transmembrane region" description="Helical" evidence="2">
    <location>
        <begin position="28"/>
        <end position="47"/>
    </location>
</feature>
<reference evidence="4 5" key="1">
    <citation type="submission" date="2015-09" db="EMBL/GenBank/DDBJ databases">
        <title>Whole genome shotgun sequence assembly of Aphanizomenon flos-aquae UKL13.</title>
        <authorList>
            <person name="Driscoll C."/>
        </authorList>
    </citation>
    <scope>NUCLEOTIDE SEQUENCE [LARGE SCALE GENOMIC DNA]</scope>
    <source>
        <strain evidence="4">MDT13</strain>
    </source>
</reference>
<gene>
    <name evidence="4" type="ORF">AN481_01370</name>
</gene>
<dbReference type="AlphaFoldDB" id="A0A1B7W1G7"/>
<keyword evidence="2" id="KW-1133">Transmembrane helix</keyword>
<evidence type="ECO:0000313" key="5">
    <source>
        <dbReference type="Proteomes" id="UP000092382"/>
    </source>
</evidence>
<dbReference type="GO" id="GO:0016020">
    <property type="term" value="C:membrane"/>
    <property type="evidence" value="ECO:0007669"/>
    <property type="project" value="UniProtKB-UniRule"/>
</dbReference>
<organism evidence="4 5">
    <name type="scientific">Aphanizomenon flos-aquae LD13</name>
    <dbReference type="NCBI Taxonomy" id="1710894"/>
    <lineage>
        <taxon>Bacteria</taxon>
        <taxon>Bacillati</taxon>
        <taxon>Cyanobacteriota</taxon>
        <taxon>Cyanophyceae</taxon>
        <taxon>Nostocales</taxon>
        <taxon>Aphanizomenonaceae</taxon>
        <taxon>Aphanizomenon</taxon>
    </lineage>
</organism>
<protein>
    <recommendedName>
        <fullName evidence="3">OmpA-like domain-containing protein</fullName>
    </recommendedName>
</protein>
<dbReference type="InterPro" id="IPR006665">
    <property type="entry name" value="OmpA-like"/>
</dbReference>
<dbReference type="Gene3D" id="3.30.1330.60">
    <property type="entry name" value="OmpA-like domain"/>
    <property type="match status" value="1"/>
</dbReference>
<keyword evidence="2" id="KW-0812">Transmembrane</keyword>
<evidence type="ECO:0000256" key="1">
    <source>
        <dbReference type="PROSITE-ProRule" id="PRU00473"/>
    </source>
</evidence>
<dbReference type="PATRIC" id="fig|1710894.3.peg.3905"/>